<dbReference type="Gene3D" id="1.25.40.790">
    <property type="match status" value="1"/>
</dbReference>
<dbReference type="GO" id="GO:0017148">
    <property type="term" value="P:negative regulation of translation"/>
    <property type="evidence" value="ECO:0007669"/>
    <property type="project" value="InterPro"/>
</dbReference>
<dbReference type="InterPro" id="IPR007196">
    <property type="entry name" value="CCR4-Not_Not1_C"/>
</dbReference>
<keyword evidence="4" id="KW-1185">Reference proteome</keyword>
<evidence type="ECO:0000259" key="2">
    <source>
        <dbReference type="Pfam" id="PF04054"/>
    </source>
</evidence>
<dbReference type="GO" id="GO:0000288">
    <property type="term" value="P:nuclear-transcribed mRNA catabolic process, deadenylation-dependent decay"/>
    <property type="evidence" value="ECO:0007669"/>
    <property type="project" value="TreeGrafter"/>
</dbReference>
<dbReference type="GO" id="GO:0000932">
    <property type="term" value="C:P-body"/>
    <property type="evidence" value="ECO:0007669"/>
    <property type="project" value="TreeGrafter"/>
</dbReference>
<sequence length="152" mass="16761">MRSVNNNALDTISAAATAIASARTQASVQGIVASALNYGLLTWSNKILGPALVALYNPLQLAVSALLSRIFLGSPIYLGSFKLMSHRSFMPKLLIVNPPKGWPHVHRLLVDLFKFMEPYPRNAELGETVCFFSLFFFFLGGEDRSLRKIVTC</sequence>
<dbReference type="Proteomes" id="UP000593564">
    <property type="component" value="Unassembled WGS sequence"/>
</dbReference>
<dbReference type="GO" id="GO:0030015">
    <property type="term" value="C:CCR4-NOT core complex"/>
    <property type="evidence" value="ECO:0007669"/>
    <property type="project" value="InterPro"/>
</dbReference>
<evidence type="ECO:0000256" key="1">
    <source>
        <dbReference type="ARBA" id="ARBA00004141"/>
    </source>
</evidence>
<feature type="domain" description="CCR4-Not complex component Not1 C-terminal" evidence="2">
    <location>
        <begin position="82"/>
        <end position="129"/>
    </location>
</feature>
<dbReference type="AlphaFoldDB" id="A0A7J7H086"/>
<protein>
    <recommendedName>
        <fullName evidence="2">CCR4-Not complex component Not1 C-terminal domain-containing protein</fullName>
    </recommendedName>
</protein>
<gene>
    <name evidence="3" type="ORF">HYC85_016588</name>
</gene>
<dbReference type="PANTHER" id="PTHR13162">
    <property type="entry name" value="CCR4-NOT TRANSCRIPTION COMPLEX"/>
    <property type="match status" value="1"/>
</dbReference>
<comment type="caution">
    <text evidence="3">The sequence shown here is derived from an EMBL/GenBank/DDBJ whole genome shotgun (WGS) entry which is preliminary data.</text>
</comment>
<dbReference type="InterPro" id="IPR040398">
    <property type="entry name" value="Not1"/>
</dbReference>
<dbReference type="GO" id="GO:0060090">
    <property type="term" value="F:molecular adaptor activity"/>
    <property type="evidence" value="ECO:0007669"/>
    <property type="project" value="TreeGrafter"/>
</dbReference>
<evidence type="ECO:0000313" key="4">
    <source>
        <dbReference type="Proteomes" id="UP000593564"/>
    </source>
</evidence>
<evidence type="ECO:0000313" key="3">
    <source>
        <dbReference type="EMBL" id="KAF5946360.1"/>
    </source>
</evidence>
<reference evidence="3 4" key="2">
    <citation type="submission" date="2020-07" db="EMBL/GenBank/DDBJ databases">
        <title>Genome assembly of wild tea tree DASZ reveals pedigree and selection history of tea varieties.</title>
        <authorList>
            <person name="Zhang W."/>
        </authorList>
    </citation>
    <scope>NUCLEOTIDE SEQUENCE [LARGE SCALE GENOMIC DNA]</scope>
    <source>
        <strain evidence="4">cv. G240</strain>
        <tissue evidence="3">Leaf</tissue>
    </source>
</reference>
<dbReference type="InterPro" id="IPR037185">
    <property type="entry name" value="EmrE-like"/>
</dbReference>
<name>A0A7J7H086_CAMSI</name>
<proteinExistence type="predicted"/>
<dbReference type="EMBL" id="JACBKZ010000007">
    <property type="protein sequence ID" value="KAF5946360.1"/>
    <property type="molecule type" value="Genomic_DNA"/>
</dbReference>
<dbReference type="PANTHER" id="PTHR13162:SF8">
    <property type="entry name" value="CCR4-NOT TRANSCRIPTION COMPLEX SUBUNIT 1"/>
    <property type="match status" value="1"/>
</dbReference>
<comment type="subcellular location">
    <subcellularLocation>
        <location evidence="1">Membrane</location>
        <topology evidence="1">Multi-pass membrane protein</topology>
    </subcellularLocation>
</comment>
<accession>A0A7J7H086</accession>
<reference evidence="4" key="1">
    <citation type="journal article" date="2020" name="Nat. Commun.">
        <title>Genome assembly of wild tea tree DASZ reveals pedigree and selection history of tea varieties.</title>
        <authorList>
            <person name="Zhang W."/>
            <person name="Zhang Y."/>
            <person name="Qiu H."/>
            <person name="Guo Y."/>
            <person name="Wan H."/>
            <person name="Zhang X."/>
            <person name="Scossa F."/>
            <person name="Alseekh S."/>
            <person name="Zhang Q."/>
            <person name="Wang P."/>
            <person name="Xu L."/>
            <person name="Schmidt M.H."/>
            <person name="Jia X."/>
            <person name="Li D."/>
            <person name="Zhu A."/>
            <person name="Guo F."/>
            <person name="Chen W."/>
            <person name="Ni D."/>
            <person name="Usadel B."/>
            <person name="Fernie A.R."/>
            <person name="Wen W."/>
        </authorList>
    </citation>
    <scope>NUCLEOTIDE SEQUENCE [LARGE SCALE GENOMIC DNA]</scope>
    <source>
        <strain evidence="4">cv. G240</strain>
    </source>
</reference>
<organism evidence="3 4">
    <name type="scientific">Camellia sinensis</name>
    <name type="common">Tea plant</name>
    <name type="synonym">Thea sinensis</name>
    <dbReference type="NCBI Taxonomy" id="4442"/>
    <lineage>
        <taxon>Eukaryota</taxon>
        <taxon>Viridiplantae</taxon>
        <taxon>Streptophyta</taxon>
        <taxon>Embryophyta</taxon>
        <taxon>Tracheophyta</taxon>
        <taxon>Spermatophyta</taxon>
        <taxon>Magnoliopsida</taxon>
        <taxon>eudicotyledons</taxon>
        <taxon>Gunneridae</taxon>
        <taxon>Pentapetalae</taxon>
        <taxon>asterids</taxon>
        <taxon>Ericales</taxon>
        <taxon>Theaceae</taxon>
        <taxon>Camellia</taxon>
    </lineage>
</organism>
<dbReference type="Pfam" id="PF04054">
    <property type="entry name" value="Not1"/>
    <property type="match status" value="1"/>
</dbReference>
<dbReference type="SUPFAM" id="SSF103481">
    <property type="entry name" value="Multidrug resistance efflux transporter EmrE"/>
    <property type="match status" value="1"/>
</dbReference>